<sequence length="120" mass="13003">MFCRLISSTSNTSAVHSSLTTDWTHLGRSATSSRPGDWTGVLPVSNSSRTTPKLYTSDFWVIFLVSIVSGARYPAVLGGTAGKLIRGARPKSVTHPSRSSERRMLDDLMLPCVNRPPPAD</sequence>
<reference evidence="2" key="1">
    <citation type="journal article" date="2013" name="J. Plant Res.">
        <title>Effect of fungi and light on seed germination of three Opuntia species from semiarid lands of central Mexico.</title>
        <authorList>
            <person name="Delgado-Sanchez P."/>
            <person name="Jimenez-Bremont J.F."/>
            <person name="Guerrero-Gonzalez Mde L."/>
            <person name="Flores J."/>
        </authorList>
    </citation>
    <scope>NUCLEOTIDE SEQUENCE</scope>
    <source>
        <tissue evidence="2">Cladode</tissue>
    </source>
</reference>
<protein>
    <submittedName>
        <fullName evidence="2">Uncharacterized protein</fullName>
    </submittedName>
</protein>
<reference evidence="2" key="2">
    <citation type="submission" date="2020-07" db="EMBL/GenBank/DDBJ databases">
        <authorList>
            <person name="Vera ALvarez R."/>
            <person name="Arias-Moreno D.M."/>
            <person name="Jimenez-Jacinto V."/>
            <person name="Jimenez-Bremont J.F."/>
            <person name="Swaminathan K."/>
            <person name="Moose S.P."/>
            <person name="Guerrero-Gonzalez M.L."/>
            <person name="Marino-Ramirez L."/>
            <person name="Landsman D."/>
            <person name="Rodriguez-Kessler M."/>
            <person name="Delgado-Sanchez P."/>
        </authorList>
    </citation>
    <scope>NUCLEOTIDE SEQUENCE</scope>
    <source>
        <tissue evidence="2">Cladode</tissue>
    </source>
</reference>
<evidence type="ECO:0000256" key="1">
    <source>
        <dbReference type="SAM" id="MobiDB-lite"/>
    </source>
</evidence>
<accession>A0A7C9A398</accession>
<feature type="region of interest" description="Disordered" evidence="1">
    <location>
        <begin position="88"/>
        <end position="107"/>
    </location>
</feature>
<dbReference type="EMBL" id="GISG01198623">
    <property type="protein sequence ID" value="MBA4657994.1"/>
    <property type="molecule type" value="Transcribed_RNA"/>
</dbReference>
<evidence type="ECO:0000313" key="2">
    <source>
        <dbReference type="EMBL" id="MBA4657994.1"/>
    </source>
</evidence>
<dbReference type="AlphaFoldDB" id="A0A7C9A398"/>
<organism evidence="2">
    <name type="scientific">Opuntia streptacantha</name>
    <name type="common">Prickly pear cactus</name>
    <name type="synonym">Opuntia cardona</name>
    <dbReference type="NCBI Taxonomy" id="393608"/>
    <lineage>
        <taxon>Eukaryota</taxon>
        <taxon>Viridiplantae</taxon>
        <taxon>Streptophyta</taxon>
        <taxon>Embryophyta</taxon>
        <taxon>Tracheophyta</taxon>
        <taxon>Spermatophyta</taxon>
        <taxon>Magnoliopsida</taxon>
        <taxon>eudicotyledons</taxon>
        <taxon>Gunneridae</taxon>
        <taxon>Pentapetalae</taxon>
        <taxon>Caryophyllales</taxon>
        <taxon>Cactineae</taxon>
        <taxon>Cactaceae</taxon>
        <taxon>Opuntioideae</taxon>
        <taxon>Opuntia</taxon>
    </lineage>
</organism>
<proteinExistence type="predicted"/>
<name>A0A7C9A398_OPUST</name>